<dbReference type="AlphaFoldDB" id="A0A926D7R3"/>
<dbReference type="InterPro" id="IPR020449">
    <property type="entry name" value="Tscrpt_reg_AraC-type_HTH"/>
</dbReference>
<dbReference type="SMART" id="SM00342">
    <property type="entry name" value="HTH_ARAC"/>
    <property type="match status" value="1"/>
</dbReference>
<dbReference type="InterPro" id="IPR009057">
    <property type="entry name" value="Homeodomain-like_sf"/>
</dbReference>
<accession>A0A926D7R3</accession>
<feature type="region of interest" description="Disordered" evidence="4">
    <location>
        <begin position="313"/>
        <end position="333"/>
    </location>
</feature>
<name>A0A926D7R3_9FIRM</name>
<dbReference type="Gene3D" id="1.10.10.60">
    <property type="entry name" value="Homeodomain-like"/>
    <property type="match status" value="2"/>
</dbReference>
<dbReference type="PROSITE" id="PS01124">
    <property type="entry name" value="HTH_ARAC_FAMILY_2"/>
    <property type="match status" value="1"/>
</dbReference>
<feature type="compositionally biased region" description="Polar residues" evidence="4">
    <location>
        <begin position="323"/>
        <end position="333"/>
    </location>
</feature>
<evidence type="ECO:0000256" key="2">
    <source>
        <dbReference type="ARBA" id="ARBA00023125"/>
    </source>
</evidence>
<dbReference type="Pfam" id="PF12833">
    <property type="entry name" value="HTH_18"/>
    <property type="match status" value="1"/>
</dbReference>
<dbReference type="Proteomes" id="UP000651482">
    <property type="component" value="Unassembled WGS sequence"/>
</dbReference>
<gene>
    <name evidence="6" type="ORF">IAG03_04425</name>
</gene>
<dbReference type="SUPFAM" id="SSF51182">
    <property type="entry name" value="RmlC-like cupins"/>
    <property type="match status" value="1"/>
</dbReference>
<dbReference type="EMBL" id="JACRSN010000005">
    <property type="protein sequence ID" value="MBC8533258.1"/>
    <property type="molecule type" value="Genomic_DNA"/>
</dbReference>
<protein>
    <submittedName>
        <fullName evidence="6">Helix-turn-helix transcriptional regulator</fullName>
    </submittedName>
</protein>
<keyword evidence="1" id="KW-0805">Transcription regulation</keyword>
<evidence type="ECO:0000259" key="5">
    <source>
        <dbReference type="PROSITE" id="PS01124"/>
    </source>
</evidence>
<dbReference type="InterPro" id="IPR011051">
    <property type="entry name" value="RmlC_Cupin_sf"/>
</dbReference>
<organism evidence="6 7">
    <name type="scientific">Yeguia hominis</name>
    <dbReference type="NCBI Taxonomy" id="2763662"/>
    <lineage>
        <taxon>Bacteria</taxon>
        <taxon>Bacillati</taxon>
        <taxon>Bacillota</taxon>
        <taxon>Clostridia</taxon>
        <taxon>Eubacteriales</taxon>
        <taxon>Yeguiaceae</taxon>
        <taxon>Yeguia</taxon>
    </lineage>
</organism>
<feature type="domain" description="HTH araC/xylS-type" evidence="5">
    <location>
        <begin position="221"/>
        <end position="318"/>
    </location>
</feature>
<dbReference type="GO" id="GO:0003700">
    <property type="term" value="F:DNA-binding transcription factor activity"/>
    <property type="evidence" value="ECO:0007669"/>
    <property type="project" value="InterPro"/>
</dbReference>
<sequence length="333" mass="38528">MDPRLLEKLSAITPEEEAILRGENQVQKDIYSDSEDFTIESRKMIGEDLVRLRCHTRFVEFPQHTHDYIEMIYMCTGQTRHVINGTTPVTLRAGEILILNQHASHAIHAAGKEDLAVNFFMKPAFLDVALDLLEEESALSRFVMNSLRSRNPEADFLVFHVADVPQVQNLMENLIWSIWDRRPHRVHTDQLTMGLLFLHLLEHTERVAHGKADAYRNAILLRTLRYLEEHYENASLTALAKRLNQPVSQLSRLIKAGTGKTFQDLLMQQRFSRAEFLLLHSDLSVSDIISAVGYSNTSYFYRTFRQKYGVSPREYRQQKRAPQRSSLANEDVF</sequence>
<dbReference type="PANTHER" id="PTHR43280:SF28">
    <property type="entry name" value="HTH-TYPE TRANSCRIPTIONAL ACTIVATOR RHAS"/>
    <property type="match status" value="1"/>
</dbReference>
<reference evidence="6" key="1">
    <citation type="submission" date="2020-08" db="EMBL/GenBank/DDBJ databases">
        <title>Genome public.</title>
        <authorList>
            <person name="Liu C."/>
            <person name="Sun Q."/>
        </authorList>
    </citation>
    <scope>NUCLEOTIDE SEQUENCE</scope>
    <source>
        <strain evidence="6">NSJ-40</strain>
    </source>
</reference>
<evidence type="ECO:0000313" key="7">
    <source>
        <dbReference type="Proteomes" id="UP000651482"/>
    </source>
</evidence>
<evidence type="ECO:0000256" key="3">
    <source>
        <dbReference type="ARBA" id="ARBA00023163"/>
    </source>
</evidence>
<evidence type="ECO:0000256" key="4">
    <source>
        <dbReference type="SAM" id="MobiDB-lite"/>
    </source>
</evidence>
<dbReference type="InterPro" id="IPR014710">
    <property type="entry name" value="RmlC-like_jellyroll"/>
</dbReference>
<keyword evidence="3" id="KW-0804">Transcription</keyword>
<dbReference type="PRINTS" id="PR00032">
    <property type="entry name" value="HTHARAC"/>
</dbReference>
<keyword evidence="7" id="KW-1185">Reference proteome</keyword>
<dbReference type="InterPro" id="IPR018060">
    <property type="entry name" value="HTH_AraC"/>
</dbReference>
<dbReference type="InterPro" id="IPR003313">
    <property type="entry name" value="AraC-bd"/>
</dbReference>
<evidence type="ECO:0000256" key="1">
    <source>
        <dbReference type="ARBA" id="ARBA00023015"/>
    </source>
</evidence>
<dbReference type="PANTHER" id="PTHR43280">
    <property type="entry name" value="ARAC-FAMILY TRANSCRIPTIONAL REGULATOR"/>
    <property type="match status" value="1"/>
</dbReference>
<dbReference type="GO" id="GO:0043565">
    <property type="term" value="F:sequence-specific DNA binding"/>
    <property type="evidence" value="ECO:0007669"/>
    <property type="project" value="InterPro"/>
</dbReference>
<keyword evidence="2" id="KW-0238">DNA-binding</keyword>
<dbReference type="Gene3D" id="2.60.120.10">
    <property type="entry name" value="Jelly Rolls"/>
    <property type="match status" value="1"/>
</dbReference>
<dbReference type="RefSeq" id="WP_249318605.1">
    <property type="nucleotide sequence ID" value="NZ_JACRSN010000005.1"/>
</dbReference>
<proteinExistence type="predicted"/>
<comment type="caution">
    <text evidence="6">The sequence shown here is derived from an EMBL/GenBank/DDBJ whole genome shotgun (WGS) entry which is preliminary data.</text>
</comment>
<evidence type="ECO:0000313" key="6">
    <source>
        <dbReference type="EMBL" id="MBC8533258.1"/>
    </source>
</evidence>
<dbReference type="SUPFAM" id="SSF46689">
    <property type="entry name" value="Homeodomain-like"/>
    <property type="match status" value="1"/>
</dbReference>
<dbReference type="Pfam" id="PF02311">
    <property type="entry name" value="AraC_binding"/>
    <property type="match status" value="1"/>
</dbReference>